<dbReference type="InterPro" id="IPR015421">
    <property type="entry name" value="PyrdxlP-dep_Trfase_major"/>
</dbReference>
<dbReference type="EMBL" id="CP009518">
    <property type="protein sequence ID" value="AKB84295.1"/>
    <property type="molecule type" value="Genomic_DNA"/>
</dbReference>
<sequence length="377" mass="42606">MNWKIPLFKIHSDKNDLDYVSRVIKRGSFWAIGPEVKDFEENIAEYIGTKYAVVFNSGTSALHALMIAYGISETDELIVPSFTFISTANAPQFTRSKPVFAEIEENTFGLDPEDVNEKITSKTKAILPIHYGGCPCQIRELREIADDHNLLLIEDAAEAMGSKLNNKKIGTFGDSAMFSFCQNKIISTGEGGAITTESDDIYNKLQLILSHGRQDTENYFSSAKSMDYVMLGHNFRMSSIIAALGLSQLQKIDDNISLRREKANYLNNKLSHLSNISLPVFSDDYYCVYQMYTIRVKNNLRDSLSTYLSNKGIMTKIYFPPVHLTSFYKSSFGYKSGYLPITEKVSKEVLSLPIYPSITFEEMDYIIKCISDFFEGV</sequence>
<dbReference type="PANTHER" id="PTHR30244:SF34">
    <property type="entry name" value="DTDP-4-AMINO-4,6-DIDEOXYGALACTOSE TRANSAMINASE"/>
    <property type="match status" value="1"/>
</dbReference>
<gene>
    <name evidence="2" type="ORF">MCMEM_0242</name>
</gene>
<dbReference type="GO" id="GO:0030170">
    <property type="term" value="F:pyridoxal phosphate binding"/>
    <property type="evidence" value="ECO:0007669"/>
    <property type="project" value="TreeGrafter"/>
</dbReference>
<dbReference type="GO" id="GO:0000271">
    <property type="term" value="P:polysaccharide biosynthetic process"/>
    <property type="evidence" value="ECO:0007669"/>
    <property type="project" value="TreeGrafter"/>
</dbReference>
<name>A0A0E3X0H8_METMT</name>
<dbReference type="STRING" id="1434104.MCMEM_0242"/>
<dbReference type="Pfam" id="PF01041">
    <property type="entry name" value="DegT_DnrJ_EryC1"/>
    <property type="match status" value="1"/>
</dbReference>
<comment type="similarity">
    <text evidence="1">Belongs to the DegT/DnrJ/EryC1 family.</text>
</comment>
<dbReference type="Gene3D" id="3.40.640.10">
    <property type="entry name" value="Type I PLP-dependent aspartate aminotransferase-like (Major domain)"/>
    <property type="match status" value="1"/>
</dbReference>
<dbReference type="Proteomes" id="UP000033048">
    <property type="component" value="Chromosome"/>
</dbReference>
<dbReference type="Gene3D" id="3.90.1150.10">
    <property type="entry name" value="Aspartate Aminotransferase, domain 1"/>
    <property type="match status" value="1"/>
</dbReference>
<dbReference type="AlphaFoldDB" id="A0A0E3X0H8"/>
<dbReference type="OrthoDB" id="10355at2157"/>
<organism evidence="2 3">
    <name type="scientific">Methanococcoides methylutens MM1</name>
    <dbReference type="NCBI Taxonomy" id="1434104"/>
    <lineage>
        <taxon>Archaea</taxon>
        <taxon>Methanobacteriati</taxon>
        <taxon>Methanobacteriota</taxon>
        <taxon>Stenosarchaea group</taxon>
        <taxon>Methanomicrobia</taxon>
        <taxon>Methanosarcinales</taxon>
        <taxon>Methanosarcinaceae</taxon>
        <taxon>Methanococcoides</taxon>
    </lineage>
</organism>
<dbReference type="InterPro" id="IPR015424">
    <property type="entry name" value="PyrdxlP-dep_Trfase"/>
</dbReference>
<dbReference type="PATRIC" id="fig|1434104.5.peg.255"/>
<dbReference type="SUPFAM" id="SSF53383">
    <property type="entry name" value="PLP-dependent transferases"/>
    <property type="match status" value="1"/>
</dbReference>
<evidence type="ECO:0000313" key="2">
    <source>
        <dbReference type="EMBL" id="AKB84295.1"/>
    </source>
</evidence>
<reference evidence="2 3" key="1">
    <citation type="submission" date="2014-07" db="EMBL/GenBank/DDBJ databases">
        <title>Methanogenic archaea and the global carbon cycle.</title>
        <authorList>
            <person name="Henriksen J.R."/>
            <person name="Luke J."/>
            <person name="Reinhart S."/>
            <person name="Benedict M.N."/>
            <person name="Youngblut N.D."/>
            <person name="Metcalf M.E."/>
            <person name="Whitaker R.J."/>
            <person name="Metcalf W.W."/>
        </authorList>
    </citation>
    <scope>NUCLEOTIDE SEQUENCE [LARGE SCALE GENOMIC DNA]</scope>
    <source>
        <strain evidence="2 3">MM1</strain>
    </source>
</reference>
<keyword evidence="3" id="KW-1185">Reference proteome</keyword>
<dbReference type="CDD" id="cd00616">
    <property type="entry name" value="AHBA_syn"/>
    <property type="match status" value="1"/>
</dbReference>
<evidence type="ECO:0000313" key="3">
    <source>
        <dbReference type="Proteomes" id="UP000033048"/>
    </source>
</evidence>
<proteinExistence type="inferred from homology"/>
<dbReference type="RefSeq" id="WP_048204520.1">
    <property type="nucleotide sequence ID" value="NZ_CP009518.1"/>
</dbReference>
<dbReference type="InterPro" id="IPR000653">
    <property type="entry name" value="DegT/StrS_aminotransferase"/>
</dbReference>
<keyword evidence="2" id="KW-0808">Transferase</keyword>
<dbReference type="PIRSF" id="PIRSF000390">
    <property type="entry name" value="PLP_StrS"/>
    <property type="match status" value="1"/>
</dbReference>
<dbReference type="HOGENOM" id="CLU_033332_7_2_2"/>
<dbReference type="GO" id="GO:0008483">
    <property type="term" value="F:transaminase activity"/>
    <property type="evidence" value="ECO:0007669"/>
    <property type="project" value="UniProtKB-KW"/>
</dbReference>
<dbReference type="GeneID" id="24892718"/>
<dbReference type="KEGG" id="mmet:MCMEM_0242"/>
<keyword evidence="2" id="KW-0032">Aminotransferase</keyword>
<evidence type="ECO:0000256" key="1">
    <source>
        <dbReference type="RuleBase" id="RU004508"/>
    </source>
</evidence>
<dbReference type="PANTHER" id="PTHR30244">
    <property type="entry name" value="TRANSAMINASE"/>
    <property type="match status" value="1"/>
</dbReference>
<dbReference type="InterPro" id="IPR015422">
    <property type="entry name" value="PyrdxlP-dep_Trfase_small"/>
</dbReference>
<accession>A0A0E3X0H8</accession>
<keyword evidence="1" id="KW-0663">Pyridoxal phosphate</keyword>
<protein>
    <submittedName>
        <fullName evidence="2">Bacillosamine/Legionaminic acid biosynthesis aminotransferase PglE</fullName>
    </submittedName>
</protein>